<sequence>MKKVLVLIFALFAFAPFAKASSNIADDFRNHFGAASDLAAYNKDINALIGIADFHTGRGTTFPGFDIGATMTAVKPSSNNNISSEDYIYTGFLSAETKIPVVGLGVVVRGTDMNGFESLGGGLKYNFSLLDTVHFALGAFYDRAKTDWYTQDHYSASASASMNVLFLTPYVGVGYDYGEIETRGFTHNRSSSDGAARYTAGVNFKPFPFVYVFAAYTKTAGNEGFQGGLGLNF</sequence>
<evidence type="ECO:0008006" key="3">
    <source>
        <dbReference type="Google" id="ProtNLM"/>
    </source>
</evidence>
<evidence type="ECO:0000256" key="1">
    <source>
        <dbReference type="SAM" id="SignalP"/>
    </source>
</evidence>
<reference evidence="2" key="1">
    <citation type="journal article" date="2020" name="J. ISSAAS">
        <title>Lactobacilli and other gastrointestinal microbiota of Peromyscus leucopus, reservoir host for agents of Lyme disease and other zoonoses in North America.</title>
        <authorList>
            <person name="Milovic A."/>
            <person name="Bassam K."/>
            <person name="Shao H."/>
            <person name="Chatzistamou I."/>
            <person name="Tufts D.M."/>
            <person name="Diuk-Wasser M."/>
            <person name="Barbour A.G."/>
        </authorList>
    </citation>
    <scope>NUCLEOTIDE SEQUENCE</scope>
    <source>
        <strain evidence="2">LL30</strain>
    </source>
</reference>
<keyword evidence="1" id="KW-0732">Signal</keyword>
<accession>A0A650ENT8</accession>
<protein>
    <recommendedName>
        <fullName evidence="3">Outer membrane protein beta-barrel domain-containing protein</fullName>
    </recommendedName>
</protein>
<dbReference type="EMBL" id="MN577572">
    <property type="protein sequence ID" value="QGT50878.1"/>
    <property type="molecule type" value="Genomic_DNA"/>
</dbReference>
<organism evidence="2">
    <name type="scientific">uncultured Elusimicrobia bacterium</name>
    <dbReference type="NCBI Taxonomy" id="699876"/>
    <lineage>
        <taxon>Bacteria</taxon>
        <taxon>Pseudomonadati</taxon>
        <taxon>Elusimicrobiota</taxon>
        <taxon>Elusimicrobia</taxon>
        <taxon>environmental samples</taxon>
    </lineage>
</organism>
<feature type="chain" id="PRO_5024888612" description="Outer membrane protein beta-barrel domain-containing protein" evidence="1">
    <location>
        <begin position="21"/>
        <end position="233"/>
    </location>
</feature>
<name>A0A650ENT8_9BACT</name>
<evidence type="ECO:0000313" key="2">
    <source>
        <dbReference type="EMBL" id="QGT50878.1"/>
    </source>
</evidence>
<dbReference type="AlphaFoldDB" id="A0A650ENT8"/>
<proteinExistence type="predicted"/>
<gene>
    <name evidence="2" type="ORF">Elusimicrob2101_1410</name>
</gene>
<feature type="signal peptide" evidence="1">
    <location>
        <begin position="1"/>
        <end position="20"/>
    </location>
</feature>
<dbReference type="InterPro" id="IPR011250">
    <property type="entry name" value="OMP/PagP_B-barrel"/>
</dbReference>
<dbReference type="SUPFAM" id="SSF56925">
    <property type="entry name" value="OMPA-like"/>
    <property type="match status" value="1"/>
</dbReference>